<proteinExistence type="predicted"/>
<evidence type="ECO:0000256" key="1">
    <source>
        <dbReference type="SAM" id="SignalP"/>
    </source>
</evidence>
<organism evidence="2 3">
    <name type="scientific">Rhodocollybia butyracea</name>
    <dbReference type="NCBI Taxonomy" id="206335"/>
    <lineage>
        <taxon>Eukaryota</taxon>
        <taxon>Fungi</taxon>
        <taxon>Dikarya</taxon>
        <taxon>Basidiomycota</taxon>
        <taxon>Agaricomycotina</taxon>
        <taxon>Agaricomycetes</taxon>
        <taxon>Agaricomycetidae</taxon>
        <taxon>Agaricales</taxon>
        <taxon>Marasmiineae</taxon>
        <taxon>Omphalotaceae</taxon>
        <taxon>Rhodocollybia</taxon>
    </lineage>
</organism>
<gene>
    <name evidence="2" type="ORF">BDP27DRAFT_1328215</name>
</gene>
<dbReference type="Proteomes" id="UP000772434">
    <property type="component" value="Unassembled WGS sequence"/>
</dbReference>
<protein>
    <submittedName>
        <fullName evidence="2">Uncharacterized protein</fullName>
    </submittedName>
</protein>
<evidence type="ECO:0000313" key="2">
    <source>
        <dbReference type="EMBL" id="KAF9067889.1"/>
    </source>
</evidence>
<keyword evidence="1" id="KW-0732">Signal</keyword>
<reference evidence="2" key="1">
    <citation type="submission" date="2020-11" db="EMBL/GenBank/DDBJ databases">
        <authorList>
            <consortium name="DOE Joint Genome Institute"/>
            <person name="Ahrendt S."/>
            <person name="Riley R."/>
            <person name="Andreopoulos W."/>
            <person name="Labutti K."/>
            <person name="Pangilinan J."/>
            <person name="Ruiz-Duenas F.J."/>
            <person name="Barrasa J.M."/>
            <person name="Sanchez-Garcia M."/>
            <person name="Camarero S."/>
            <person name="Miyauchi S."/>
            <person name="Serrano A."/>
            <person name="Linde D."/>
            <person name="Babiker R."/>
            <person name="Drula E."/>
            <person name="Ayuso-Fernandez I."/>
            <person name="Pacheco R."/>
            <person name="Padilla G."/>
            <person name="Ferreira P."/>
            <person name="Barriuso J."/>
            <person name="Kellner H."/>
            <person name="Castanera R."/>
            <person name="Alfaro M."/>
            <person name="Ramirez L."/>
            <person name="Pisabarro A.G."/>
            <person name="Kuo A."/>
            <person name="Tritt A."/>
            <person name="Lipzen A."/>
            <person name="He G."/>
            <person name="Yan M."/>
            <person name="Ng V."/>
            <person name="Cullen D."/>
            <person name="Martin F."/>
            <person name="Rosso M.-N."/>
            <person name="Henrissat B."/>
            <person name="Hibbett D."/>
            <person name="Martinez A.T."/>
            <person name="Grigoriev I.V."/>
        </authorList>
    </citation>
    <scope>NUCLEOTIDE SEQUENCE</scope>
    <source>
        <strain evidence="2">AH 40177</strain>
    </source>
</reference>
<dbReference type="OrthoDB" id="2984396at2759"/>
<name>A0A9P5PLA0_9AGAR</name>
<evidence type="ECO:0000313" key="3">
    <source>
        <dbReference type="Proteomes" id="UP000772434"/>
    </source>
</evidence>
<feature type="chain" id="PRO_5040168818" evidence="1">
    <location>
        <begin position="18"/>
        <end position="228"/>
    </location>
</feature>
<keyword evidence="3" id="KW-1185">Reference proteome</keyword>
<comment type="caution">
    <text evidence="2">The sequence shown here is derived from an EMBL/GenBank/DDBJ whole genome shotgun (WGS) entry which is preliminary data.</text>
</comment>
<dbReference type="EMBL" id="JADNRY010000067">
    <property type="protein sequence ID" value="KAF9067889.1"/>
    <property type="molecule type" value="Genomic_DNA"/>
</dbReference>
<sequence>MQKAVAIALLFTAVVAGSQNITVNETDTSQITLVNVSDAPICKLDSSGNIVGSQPGCYDAALTGCTDSVAMQQNAVNSSATFKFNGTAILINSLQFQYSPVYTVTLDGESTDVDGYANPPPNISFSCTPLFSKNGLDKTREHTIVLATKGRSQFRTDTQTNNIGVFSLISFVYTSDGNPNTTSSPSGTTTGSPSATGATNNSVLNAMHRSWAKVYAGLLVVLALGYSL</sequence>
<accession>A0A9P5PLA0</accession>
<feature type="signal peptide" evidence="1">
    <location>
        <begin position="1"/>
        <end position="17"/>
    </location>
</feature>
<dbReference type="Gene3D" id="2.60.120.260">
    <property type="entry name" value="Galactose-binding domain-like"/>
    <property type="match status" value="1"/>
</dbReference>
<dbReference type="AlphaFoldDB" id="A0A9P5PLA0"/>